<feature type="compositionally biased region" description="Basic and acidic residues" evidence="1">
    <location>
        <begin position="1203"/>
        <end position="1222"/>
    </location>
</feature>
<reference evidence="3" key="1">
    <citation type="submission" date="2007-08" db="EMBL/GenBank/DDBJ databases">
        <title>Nakaseomyces delphensis STP1 region.</title>
        <authorList>
            <person name="Wolfe K.H."/>
        </authorList>
    </citation>
    <scope>NUCLEOTIDE SEQUENCE</scope>
    <source>
        <strain evidence="3">CBS 2170</strain>
    </source>
</reference>
<feature type="compositionally biased region" description="Basic residues" evidence="1">
    <location>
        <begin position="298"/>
        <end position="312"/>
    </location>
</feature>
<accession>A7WPH2</accession>
<feature type="compositionally biased region" description="Basic and acidic residues" evidence="1">
    <location>
        <begin position="548"/>
        <end position="575"/>
    </location>
</feature>
<feature type="region of interest" description="Disordered" evidence="1">
    <location>
        <begin position="70"/>
        <end position="237"/>
    </location>
</feature>
<dbReference type="PROSITE" id="PS50330">
    <property type="entry name" value="UIM"/>
    <property type="match status" value="1"/>
</dbReference>
<feature type="compositionally biased region" description="Low complexity" evidence="1">
    <location>
        <begin position="206"/>
        <end position="215"/>
    </location>
</feature>
<evidence type="ECO:0000256" key="1">
    <source>
        <dbReference type="SAM" id="MobiDB-lite"/>
    </source>
</evidence>
<feature type="compositionally biased region" description="Basic and acidic residues" evidence="1">
    <location>
        <begin position="375"/>
        <end position="420"/>
    </location>
</feature>
<feature type="compositionally biased region" description="Acidic residues" evidence="1">
    <location>
        <begin position="1"/>
        <end position="11"/>
    </location>
</feature>
<feature type="compositionally biased region" description="Basic residues" evidence="1">
    <location>
        <begin position="732"/>
        <end position="741"/>
    </location>
</feature>
<evidence type="ECO:0000313" key="3">
    <source>
        <dbReference type="EMBL" id="CAO98826.1"/>
    </source>
</evidence>
<feature type="compositionally biased region" description="Basic and acidic residues" evidence="1">
    <location>
        <begin position="113"/>
        <end position="127"/>
    </location>
</feature>
<feature type="compositionally biased region" description="Basic and acidic residues" evidence="1">
    <location>
        <begin position="35"/>
        <end position="50"/>
    </location>
</feature>
<feature type="region of interest" description="Disordered" evidence="1">
    <location>
        <begin position="1"/>
        <end position="50"/>
    </location>
</feature>
<name>A7WPH2_NAKDE</name>
<feature type="compositionally biased region" description="Basic and acidic residues" evidence="1">
    <location>
        <begin position="74"/>
        <end position="101"/>
    </location>
</feature>
<protein>
    <submittedName>
        <fullName evidence="3">Regulator of spliceosome components</fullName>
    </submittedName>
</protein>
<gene>
    <name evidence="3" type="primary">spp41</name>
</gene>
<sequence>MSQNNEDDDIQFQELVGSLLSSHNENLEDGMPEQSQEHEQHLDLPDLHTAEDDLVSVVANAMHNMGVNEGVTHQLHDRSDNNTRQEERDLDNNEEEARQHQEWAQILRQGILETERNTGDGPDDHQPQDNLDDEDENLRRAILESLNDLNAPAKTKESKRSTKKKRKDKERKSTKQEKKANKKSDKKPDRKSEKKSRKKSEKKTSDSNQKSTASGKKAKTKIQSAENLNDDDDDNDLSLLNFEDVIQSFLREGEEAGMKQQTKDDSSLEADEIVEATLQAFENELLNATEKQKDSLRTVKKKNTIKERKKGKKANDKKSDVNHNVLSERKPKVDKRPKEVTISGPTVSSFEEDDFSKALADVVERVVNSSLVDTENIKLTEKPEERIVSKEGKSKSQKKIKEPKSNKSKKDGRKQKSEKTKKPKSTVDEPFDINTIMKNAMSLAFQDQATPEVDNTALDEFNKGLGDITISDILAPSNLAQKKKTITKEKKSSTKKQKEQKTTVEKIAERRRLNQKPPKETRAKKETGHIFIPVEPASSKTTSNEISETDRQLKLALKTERENKKDDKSKSRIPDTSRGPIILDGLKSRPTKIQTLPTTNQQIKVFKINRSDTTTVPKDRLTPKLHRIKFFTAEESKSKPFIQTEKKELSEKERLTKTYLSAVNETIQIAKKKRSIAIKQRKEEEKVERQKRREEKRARRQKEKERREKDSNELAAIVSQGPPYPPNLKLTKSGKPKKPYRRWTDEEMKEREKLSTEELLKPKKIKMVKKKKEKKPKRIPMSTLRKIPLFNLSKGLSPLISSLNYLADSKASKKSAKKPSIVANNMSSEELALNAAKNQTNAYSITYYEPLLDSIVRKELITLHPPWTIPEFPPSALPIVTLLKRDAIDKLVPSQKVAKKNTLQPRLTSAKEKLITTILVPIIKTLKAAAKAKTASGATPEEASRYLATIIQYTKNTIVKAVSNARSSEVKKVKVEGSAVVPRSEKNAIHVIPIFNSSKIGGNINKGNSTNSLLDNISTTNVNLKKPKNDLAIVKIEDENPSLLSEHIPEINVNQKLYTQVSVSEKGTNPYIKEFEQIGSKQRLLSTLEKNELDDLSNQNPCNLKQAHISSDLKSQHNKFASNESECVASGDSLVNDRNIDPNLISTENVDPELRNEVLDSTSTSNFESRLKNDTFETSYVQKSPIKYESLVESYEHFQTENRFDKDSFSHGKSRGSEKEDTGLANATNLDEDDSLNSGLVSSQKKRSLGDSDLDSEGKSHKNTDPSISSMVAKRLKTELSNAQLPNNSTIRNTNTNLLVQKLVREKLADNNDDVNGTEEISDLTELISKTLSSVLPEIERKASQNIVKRIKKHTPNNVLNLDGLVPPLHRAIKNEIGIAGSDSAKSRITLNVGSEKKNGTLDVTLGSNQITTDRSTQKEPERDLRARIKKKANDIFGQGDSAEKKNWIEEEYNQRKIKDEVKQEPDAIERTGFTAMSDEDSLRIIASSMKKLDLARKIEAEVQETVKEITENPPKRKKLPRDKIEIVI</sequence>
<dbReference type="InterPro" id="IPR003903">
    <property type="entry name" value="UIM_dom"/>
</dbReference>
<organism evidence="3">
    <name type="scientific">Nakaseomyces delphensis</name>
    <name type="common">Yeast</name>
    <name type="synonym">Kluyveromyces delphensis</name>
    <dbReference type="NCBI Taxonomy" id="51657"/>
    <lineage>
        <taxon>Eukaryota</taxon>
        <taxon>Fungi</taxon>
        <taxon>Dikarya</taxon>
        <taxon>Ascomycota</taxon>
        <taxon>Saccharomycotina</taxon>
        <taxon>Saccharomycetes</taxon>
        <taxon>Saccharomycetales</taxon>
        <taxon>Saccharomycetaceae</taxon>
        <taxon>Nakaseomyces</taxon>
    </lineage>
</organism>
<feature type="compositionally biased region" description="Basic and acidic residues" evidence="1">
    <location>
        <begin position="170"/>
        <end position="192"/>
    </location>
</feature>
<dbReference type="InterPro" id="IPR021386">
    <property type="entry name" value="SPP41_DUF3020"/>
</dbReference>
<feature type="domain" description="DUF3020" evidence="2">
    <location>
        <begin position="1419"/>
        <end position="1453"/>
    </location>
</feature>
<feature type="compositionally biased region" description="Basic and acidic residues" evidence="1">
    <location>
        <begin position="680"/>
        <end position="712"/>
    </location>
</feature>
<proteinExistence type="predicted"/>
<feature type="compositionally biased region" description="Basic and acidic residues" evidence="1">
    <location>
        <begin position="486"/>
        <end position="528"/>
    </location>
</feature>
<feature type="region of interest" description="Disordered" evidence="1">
    <location>
        <begin position="1203"/>
        <end position="1269"/>
    </location>
</feature>
<feature type="compositionally biased region" description="Basic and acidic residues" evidence="1">
    <location>
        <begin position="313"/>
        <end position="339"/>
    </location>
</feature>
<dbReference type="Pfam" id="PF11223">
    <property type="entry name" value="DUF3020"/>
    <property type="match status" value="1"/>
</dbReference>
<feature type="region of interest" description="Disordered" evidence="1">
    <location>
        <begin position="680"/>
        <end position="747"/>
    </location>
</feature>
<feature type="region of interest" description="Disordered" evidence="1">
    <location>
        <begin position="292"/>
        <end position="353"/>
    </location>
</feature>
<evidence type="ECO:0000259" key="2">
    <source>
        <dbReference type="Pfam" id="PF11223"/>
    </source>
</evidence>
<dbReference type="EMBL" id="AM850117">
    <property type="protein sequence ID" value="CAO98826.1"/>
    <property type="molecule type" value="Genomic_DNA"/>
</dbReference>
<feature type="region of interest" description="Disordered" evidence="1">
    <location>
        <begin position="472"/>
        <end position="593"/>
    </location>
</feature>
<feature type="region of interest" description="Disordered" evidence="1">
    <location>
        <begin position="373"/>
        <end position="433"/>
    </location>
</feature>